<reference evidence="9" key="1">
    <citation type="journal article" date="2020" name="Stud. Mycol.">
        <title>101 Dothideomycetes genomes: a test case for predicting lifestyles and emergence of pathogens.</title>
        <authorList>
            <person name="Haridas S."/>
            <person name="Albert R."/>
            <person name="Binder M."/>
            <person name="Bloem J."/>
            <person name="Labutti K."/>
            <person name="Salamov A."/>
            <person name="Andreopoulos B."/>
            <person name="Baker S."/>
            <person name="Barry K."/>
            <person name="Bills G."/>
            <person name="Bluhm B."/>
            <person name="Cannon C."/>
            <person name="Castanera R."/>
            <person name="Culley D."/>
            <person name="Daum C."/>
            <person name="Ezra D."/>
            <person name="Gonzalez J."/>
            <person name="Henrissat B."/>
            <person name="Kuo A."/>
            <person name="Liang C."/>
            <person name="Lipzen A."/>
            <person name="Lutzoni F."/>
            <person name="Magnuson J."/>
            <person name="Mondo S."/>
            <person name="Nolan M."/>
            <person name="Ohm R."/>
            <person name="Pangilinan J."/>
            <person name="Park H.-J."/>
            <person name="Ramirez L."/>
            <person name="Alfaro M."/>
            <person name="Sun H."/>
            <person name="Tritt A."/>
            <person name="Yoshinaga Y."/>
            <person name="Zwiers L.-H."/>
            <person name="Turgeon B."/>
            <person name="Goodwin S."/>
            <person name="Spatafora J."/>
            <person name="Crous P."/>
            <person name="Grigoriev I."/>
        </authorList>
    </citation>
    <scope>NUCLEOTIDE SEQUENCE</scope>
    <source>
        <strain evidence="9">CBS 473.64</strain>
    </source>
</reference>
<proteinExistence type="inferred from homology"/>
<dbReference type="GO" id="GO:0016020">
    <property type="term" value="C:membrane"/>
    <property type="evidence" value="ECO:0007669"/>
    <property type="project" value="UniProtKB-SubCell"/>
</dbReference>
<evidence type="ECO:0000256" key="1">
    <source>
        <dbReference type="ARBA" id="ARBA00004141"/>
    </source>
</evidence>
<dbReference type="PANTHER" id="PTHR23502:SF68">
    <property type="entry name" value="MULTIDRUG TRANSPORTER, PUTATIVE (AFU_ORTHOLOGUE AFUA_3G01120)-RELATED"/>
    <property type="match status" value="1"/>
</dbReference>
<dbReference type="SUPFAM" id="SSF103473">
    <property type="entry name" value="MFS general substrate transporter"/>
    <property type="match status" value="1"/>
</dbReference>
<feature type="transmembrane region" description="Helical" evidence="7">
    <location>
        <begin position="113"/>
        <end position="134"/>
    </location>
</feature>
<evidence type="ECO:0000259" key="8">
    <source>
        <dbReference type="PROSITE" id="PS50850"/>
    </source>
</evidence>
<evidence type="ECO:0000313" key="10">
    <source>
        <dbReference type="Proteomes" id="UP000799753"/>
    </source>
</evidence>
<dbReference type="InterPro" id="IPR020846">
    <property type="entry name" value="MFS_dom"/>
</dbReference>
<evidence type="ECO:0000256" key="4">
    <source>
        <dbReference type="ARBA" id="ARBA00022989"/>
    </source>
</evidence>
<feature type="transmembrane region" description="Helical" evidence="7">
    <location>
        <begin position="171"/>
        <end position="196"/>
    </location>
</feature>
<feature type="transmembrane region" description="Helical" evidence="7">
    <location>
        <begin position="77"/>
        <end position="98"/>
    </location>
</feature>
<name>A0A6A6SH32_9PLEO</name>
<gene>
    <name evidence="9" type="ORF">P280DRAFT_544435</name>
</gene>
<protein>
    <submittedName>
        <fullName evidence="9">MFS general substrate transporter</fullName>
    </submittedName>
</protein>
<dbReference type="Proteomes" id="UP000799753">
    <property type="component" value="Unassembled WGS sequence"/>
</dbReference>
<feature type="transmembrane region" description="Helical" evidence="7">
    <location>
        <begin position="448"/>
        <end position="471"/>
    </location>
</feature>
<dbReference type="PANTHER" id="PTHR23502">
    <property type="entry name" value="MAJOR FACILITATOR SUPERFAMILY"/>
    <property type="match status" value="1"/>
</dbReference>
<evidence type="ECO:0000313" key="9">
    <source>
        <dbReference type="EMBL" id="KAF2646003.1"/>
    </source>
</evidence>
<feature type="transmembrane region" description="Helical" evidence="7">
    <location>
        <begin position="235"/>
        <end position="255"/>
    </location>
</feature>
<keyword evidence="3 7" id="KW-0812">Transmembrane</keyword>
<dbReference type="Pfam" id="PF07690">
    <property type="entry name" value="MFS_1"/>
    <property type="match status" value="1"/>
</dbReference>
<feature type="transmembrane region" description="Helical" evidence="7">
    <location>
        <begin position="387"/>
        <end position="408"/>
    </location>
</feature>
<keyword evidence="5 7" id="KW-0472">Membrane</keyword>
<dbReference type="CDD" id="cd17323">
    <property type="entry name" value="MFS_Tpo1_MDR_like"/>
    <property type="match status" value="1"/>
</dbReference>
<comment type="subcellular location">
    <subcellularLocation>
        <location evidence="1">Membrane</location>
        <topology evidence="1">Multi-pass membrane protein</topology>
    </subcellularLocation>
</comment>
<feature type="domain" description="Major facilitator superfamily (MFS) profile" evidence="8">
    <location>
        <begin position="77"/>
        <end position="507"/>
    </location>
</feature>
<dbReference type="EMBL" id="MU006776">
    <property type="protein sequence ID" value="KAF2646003.1"/>
    <property type="molecule type" value="Genomic_DNA"/>
</dbReference>
<dbReference type="GO" id="GO:0022857">
    <property type="term" value="F:transmembrane transporter activity"/>
    <property type="evidence" value="ECO:0007669"/>
    <property type="project" value="InterPro"/>
</dbReference>
<evidence type="ECO:0000256" key="6">
    <source>
        <dbReference type="SAM" id="MobiDB-lite"/>
    </source>
</evidence>
<feature type="transmembrane region" description="Helical" evidence="7">
    <location>
        <begin position="414"/>
        <end position="441"/>
    </location>
</feature>
<dbReference type="OrthoDB" id="5296287at2759"/>
<evidence type="ECO:0000256" key="3">
    <source>
        <dbReference type="ARBA" id="ARBA00022692"/>
    </source>
</evidence>
<evidence type="ECO:0000256" key="7">
    <source>
        <dbReference type="SAM" id="Phobius"/>
    </source>
</evidence>
<feature type="region of interest" description="Disordered" evidence="6">
    <location>
        <begin position="25"/>
        <end position="47"/>
    </location>
</feature>
<feature type="transmembrane region" description="Helical" evidence="7">
    <location>
        <begin position="349"/>
        <end position="367"/>
    </location>
</feature>
<comment type="similarity">
    <text evidence="2">Belongs to the major facilitator superfamily.</text>
</comment>
<dbReference type="Gene3D" id="1.20.1250.20">
    <property type="entry name" value="MFS general substrate transporter like domains"/>
    <property type="match status" value="1"/>
</dbReference>
<feature type="transmembrane region" description="Helical" evidence="7">
    <location>
        <begin position="146"/>
        <end position="165"/>
    </location>
</feature>
<dbReference type="PROSITE" id="PS50850">
    <property type="entry name" value="MFS"/>
    <property type="match status" value="1"/>
</dbReference>
<accession>A0A6A6SH32</accession>
<evidence type="ECO:0000256" key="2">
    <source>
        <dbReference type="ARBA" id="ARBA00008335"/>
    </source>
</evidence>
<dbReference type="AlphaFoldDB" id="A0A6A6SH32"/>
<evidence type="ECO:0000256" key="5">
    <source>
        <dbReference type="ARBA" id="ARBA00023136"/>
    </source>
</evidence>
<dbReference type="InterPro" id="IPR011701">
    <property type="entry name" value="MFS"/>
</dbReference>
<sequence>MEMHKTPDGSDASLPDVYELEASVATSNLHGSGSQEPLHSDYEQYGAQSPVHGPVEVDWEGPDDPENPRRWSKSRRLICTTLVSCLSLSANLAATMYAPGSVSLAIDFKTRNVTLVAMTVSIYLLGFALGPMIWAPLSEIYGRLPVYHVSNVIYFSFLWGCAFAHNLDQFLLFRFLSGCGASASMTVGGGTIADLLEHPGQDSLALKIFGLGPLLGPVIGPVAGGFVVQTVGWRWTFYVLIIVQGTLTLLCFAFLRETAAPLLLARKAKKLEQETGQAHKAKGANTNVPLTQVLSRGLLRPFKMLLFLPTVSLLSFYNAFVFGLIYLLFTTFPEVYINTYKFTAGVSGLAFLGLGSGMIGGLFLFNVIIQRSTEKKGLTNCAPQPELYLPVMMTFSPCLPIGFFWYGWTAHYEVHWILPILGTVFVGFGAFAVIMATIAYLMTTYGPMAAASALAVNGILRYTFAAFLPLAGPSLYAKLGLGWGNSVLGFICILFIPIPFWFYKYGKWLRERFPMDF</sequence>
<keyword evidence="4 7" id="KW-1133">Transmembrane helix</keyword>
<feature type="transmembrane region" description="Helical" evidence="7">
    <location>
        <begin position="208"/>
        <end position="229"/>
    </location>
</feature>
<dbReference type="InterPro" id="IPR036259">
    <property type="entry name" value="MFS_trans_sf"/>
</dbReference>
<keyword evidence="10" id="KW-1185">Reference proteome</keyword>
<feature type="transmembrane region" description="Helical" evidence="7">
    <location>
        <begin position="483"/>
        <end position="503"/>
    </location>
</feature>
<organism evidence="9 10">
    <name type="scientific">Massarina eburnea CBS 473.64</name>
    <dbReference type="NCBI Taxonomy" id="1395130"/>
    <lineage>
        <taxon>Eukaryota</taxon>
        <taxon>Fungi</taxon>
        <taxon>Dikarya</taxon>
        <taxon>Ascomycota</taxon>
        <taxon>Pezizomycotina</taxon>
        <taxon>Dothideomycetes</taxon>
        <taxon>Pleosporomycetidae</taxon>
        <taxon>Pleosporales</taxon>
        <taxon>Massarineae</taxon>
        <taxon>Massarinaceae</taxon>
        <taxon>Massarina</taxon>
    </lineage>
</organism>
<feature type="compositionally biased region" description="Polar residues" evidence="6">
    <location>
        <begin position="25"/>
        <end position="37"/>
    </location>
</feature>
<feature type="transmembrane region" description="Helical" evidence="7">
    <location>
        <begin position="305"/>
        <end position="329"/>
    </location>
</feature>
<dbReference type="FunFam" id="1.20.1250.20:FF:000082">
    <property type="entry name" value="MFS multidrug transporter, putative"/>
    <property type="match status" value="1"/>
</dbReference>